<feature type="domain" description="B box-type" evidence="1">
    <location>
        <begin position="4"/>
        <end position="41"/>
    </location>
</feature>
<dbReference type="Proteomes" id="UP001152320">
    <property type="component" value="Chromosome 12"/>
</dbReference>
<dbReference type="GO" id="GO:0008270">
    <property type="term" value="F:zinc ion binding"/>
    <property type="evidence" value="ECO:0007669"/>
    <property type="project" value="InterPro"/>
</dbReference>
<evidence type="ECO:0000313" key="2">
    <source>
        <dbReference type="EMBL" id="KAJ8032638.1"/>
    </source>
</evidence>
<dbReference type="OrthoDB" id="10113904at2759"/>
<dbReference type="SUPFAM" id="SSF57845">
    <property type="entry name" value="B-box zinc-binding domain"/>
    <property type="match status" value="1"/>
</dbReference>
<reference evidence="2" key="1">
    <citation type="submission" date="2021-10" db="EMBL/GenBank/DDBJ databases">
        <title>Tropical sea cucumber genome reveals ecological adaptation and Cuvierian tubules defense mechanism.</title>
        <authorList>
            <person name="Chen T."/>
        </authorList>
    </citation>
    <scope>NUCLEOTIDE SEQUENCE</scope>
    <source>
        <strain evidence="2">Nanhai2018</strain>
        <tissue evidence="2">Muscle</tissue>
    </source>
</reference>
<keyword evidence="3" id="KW-1185">Reference proteome</keyword>
<name>A0A9Q1H4J8_HOLLE</name>
<gene>
    <name evidence="2" type="ORF">HOLleu_26210</name>
</gene>
<accession>A0A9Q1H4J8</accession>
<organism evidence="2 3">
    <name type="scientific">Holothuria leucospilota</name>
    <name type="common">Black long sea cucumber</name>
    <name type="synonym">Mertensiothuria leucospilota</name>
    <dbReference type="NCBI Taxonomy" id="206669"/>
    <lineage>
        <taxon>Eukaryota</taxon>
        <taxon>Metazoa</taxon>
        <taxon>Echinodermata</taxon>
        <taxon>Eleutherozoa</taxon>
        <taxon>Echinozoa</taxon>
        <taxon>Holothuroidea</taxon>
        <taxon>Aspidochirotacea</taxon>
        <taxon>Aspidochirotida</taxon>
        <taxon>Holothuriidae</taxon>
        <taxon>Holothuria</taxon>
    </lineage>
</organism>
<dbReference type="EMBL" id="JAIZAY010000012">
    <property type="protein sequence ID" value="KAJ8032638.1"/>
    <property type="molecule type" value="Genomic_DNA"/>
</dbReference>
<dbReference type="AlphaFoldDB" id="A0A9Q1H4J8"/>
<dbReference type="Gene3D" id="3.30.160.60">
    <property type="entry name" value="Classic Zinc Finger"/>
    <property type="match status" value="1"/>
</dbReference>
<protein>
    <recommendedName>
        <fullName evidence="1">B box-type domain-containing protein</fullName>
    </recommendedName>
</protein>
<evidence type="ECO:0000259" key="1">
    <source>
        <dbReference type="Pfam" id="PF00643"/>
    </source>
</evidence>
<dbReference type="InterPro" id="IPR000315">
    <property type="entry name" value="Znf_B-box"/>
</dbReference>
<proteinExistence type="predicted"/>
<dbReference type="Pfam" id="PF00643">
    <property type="entry name" value="zf-B_box"/>
    <property type="match status" value="1"/>
</dbReference>
<evidence type="ECO:0000313" key="3">
    <source>
        <dbReference type="Proteomes" id="UP001152320"/>
    </source>
</evidence>
<comment type="caution">
    <text evidence="2">The sequence shown here is derived from an EMBL/GenBank/DDBJ whole genome shotgun (WGS) entry which is preliminary data.</text>
</comment>
<sequence>MRDAPRCNTHPEKMSELYCETCVNLPVCMACTYGKHKGHSLYEVTALAQLKREELTQKLKTLEETKMQQD</sequence>